<protein>
    <recommendedName>
        <fullName evidence="1">non-specific serine/threonine protein kinase</fullName>
        <ecNumber evidence="1">2.7.11.1</ecNumber>
    </recommendedName>
</protein>
<evidence type="ECO:0000256" key="11">
    <source>
        <dbReference type="SAM" id="Coils"/>
    </source>
</evidence>
<gene>
    <name evidence="14" type="ORF">CTEN210_07538</name>
</gene>
<evidence type="ECO:0000256" key="7">
    <source>
        <dbReference type="ARBA" id="ARBA00022777"/>
    </source>
</evidence>
<keyword evidence="5" id="KW-0677">Repeat</keyword>
<dbReference type="Gene3D" id="2.130.10.10">
    <property type="entry name" value="YVTN repeat-like/Quinoprotein amine dehydrogenase"/>
    <property type="match status" value="3"/>
</dbReference>
<keyword evidence="8" id="KW-0067">ATP-binding</keyword>
<reference evidence="14 15" key="1">
    <citation type="journal article" date="2021" name="Sci. Rep.">
        <title>The genome of the diatom Chaetoceros tenuissimus carries an ancient integrated fragment of an extant virus.</title>
        <authorList>
            <person name="Hongo Y."/>
            <person name="Kimura K."/>
            <person name="Takaki Y."/>
            <person name="Yoshida Y."/>
            <person name="Baba S."/>
            <person name="Kobayashi G."/>
            <person name="Nagasaki K."/>
            <person name="Hano T."/>
            <person name="Tomaru Y."/>
        </authorList>
    </citation>
    <scope>NUCLEOTIDE SEQUENCE [LARGE SCALE GENOMIC DNA]</scope>
    <source>
        <strain evidence="14 15">NIES-3715</strain>
    </source>
</reference>
<dbReference type="InterPro" id="IPR036322">
    <property type="entry name" value="WD40_repeat_dom_sf"/>
</dbReference>
<dbReference type="GO" id="GO:0005524">
    <property type="term" value="F:ATP binding"/>
    <property type="evidence" value="ECO:0007669"/>
    <property type="project" value="UniProtKB-KW"/>
</dbReference>
<dbReference type="GO" id="GO:0034271">
    <property type="term" value="C:phosphatidylinositol 3-kinase complex, class III, type I"/>
    <property type="evidence" value="ECO:0007669"/>
    <property type="project" value="TreeGrafter"/>
</dbReference>
<evidence type="ECO:0000313" key="15">
    <source>
        <dbReference type="Proteomes" id="UP001054902"/>
    </source>
</evidence>
<dbReference type="Pfam" id="PF22956">
    <property type="entry name" value="VPS15-like_hel"/>
    <property type="match status" value="1"/>
</dbReference>
<dbReference type="GO" id="GO:0006623">
    <property type="term" value="P:protein targeting to vacuole"/>
    <property type="evidence" value="ECO:0007669"/>
    <property type="project" value="TreeGrafter"/>
</dbReference>
<feature type="repeat" description="WD" evidence="10">
    <location>
        <begin position="1587"/>
        <end position="1619"/>
    </location>
</feature>
<dbReference type="GO" id="GO:0045324">
    <property type="term" value="P:late endosome to vacuole transport"/>
    <property type="evidence" value="ECO:0007669"/>
    <property type="project" value="InterPro"/>
</dbReference>
<dbReference type="EC" id="2.7.11.1" evidence="1"/>
<dbReference type="SMART" id="SM00220">
    <property type="entry name" value="S_TKc"/>
    <property type="match status" value="1"/>
</dbReference>
<evidence type="ECO:0000256" key="2">
    <source>
        <dbReference type="ARBA" id="ARBA00022527"/>
    </source>
</evidence>
<dbReference type="PROSITE" id="PS50294">
    <property type="entry name" value="WD_REPEATS_REGION"/>
    <property type="match status" value="1"/>
</dbReference>
<dbReference type="InterPro" id="IPR021133">
    <property type="entry name" value="HEAT_type_2"/>
</dbReference>
<dbReference type="Gene3D" id="1.25.10.10">
    <property type="entry name" value="Leucine-rich Repeat Variant"/>
    <property type="match status" value="2"/>
</dbReference>
<evidence type="ECO:0000256" key="3">
    <source>
        <dbReference type="ARBA" id="ARBA00022574"/>
    </source>
</evidence>
<keyword evidence="6" id="KW-0547">Nucleotide-binding</keyword>
<evidence type="ECO:0000256" key="8">
    <source>
        <dbReference type="ARBA" id="ARBA00022840"/>
    </source>
</evidence>
<feature type="compositionally biased region" description="Basic and acidic residues" evidence="12">
    <location>
        <begin position="235"/>
        <end position="247"/>
    </location>
</feature>
<dbReference type="SUPFAM" id="SSF56112">
    <property type="entry name" value="Protein kinase-like (PK-like)"/>
    <property type="match status" value="1"/>
</dbReference>
<evidence type="ECO:0000256" key="4">
    <source>
        <dbReference type="ARBA" id="ARBA00022679"/>
    </source>
</evidence>
<dbReference type="InterPro" id="IPR055231">
    <property type="entry name" value="2AA_helical"/>
</dbReference>
<evidence type="ECO:0000256" key="1">
    <source>
        <dbReference type="ARBA" id="ARBA00012513"/>
    </source>
</evidence>
<dbReference type="SUPFAM" id="SSF48371">
    <property type="entry name" value="ARM repeat"/>
    <property type="match status" value="1"/>
</dbReference>
<dbReference type="GO" id="GO:0034272">
    <property type="term" value="C:phosphatidylinositol 3-kinase complex, class III, type II"/>
    <property type="evidence" value="ECO:0007669"/>
    <property type="project" value="TreeGrafter"/>
</dbReference>
<keyword evidence="7" id="KW-0418">Kinase</keyword>
<dbReference type="GO" id="GO:0071561">
    <property type="term" value="C:nucleus-vacuole junction"/>
    <property type="evidence" value="ECO:0007669"/>
    <property type="project" value="TreeGrafter"/>
</dbReference>
<feature type="domain" description="Protein kinase" evidence="13">
    <location>
        <begin position="48"/>
        <end position="374"/>
    </location>
</feature>
<sequence>MGNSSSQISSTAQATTTINSLQHLSESDRQYNDVLLSHISRDLPHHIFERKLTPSSGRFSFCYKIRHQESGAVCVLKCVLLEVDSKLRLEKQEKELRNLLEIQKECSHLASYQAWALGSSSFSITNQNNRILKPIYLVRPHLYSTLSSRIVTRPFLSSGEKMFIAHQIIEAIAQLHAKDCFHGHLTCDNIAMTSWYHVVLVDILPEEGGRPTYLAQDDLSDYIYYFQERGKSHVKEDTAPSLSRDKAVSNTSKGDGTSGEKRCYIAPERFVKKEKGNPSTSDQKLTAAMDIFSLGCILMELLLNGGSAMDLGDLMEYKQHGDDISKHSSLPQRLNKIESRDMRACCKHMLHLDPEKRLSAREYLARLTSEHNTNENTDDSSPNYAPFPKCHENVFFPLLKRVSAEVQSPDARIALASIHYSKVILETVGIHDKKGEKFFNNVIGSSALGMQEKSMKKGSSGYIPLQSDMINSTEDSSYKVWSNTIDKFNCDELLARTERLLKEIEQNSSNESQRKEKEVANRDVNISNNEIDATFQLPSVKTPSSAALIIFVQFVLGNIRHAQRPTSRLVGIQLLLRVASFTSDQVRLQRIVPTLISITNDSDASVRSIAVTVLTKVLAMVDHFPPSDANIFPKYILKRIQHLSTDSSIMVRLAFIESMALLAETSLRFLDTCHSQKLFESGDGNFSDNELILEKASNEGESITSSSKRHTPKLFRNDYDKDLRHLQEIFARWVVVVTTDFSDESSPLKQAVLNDISKLCNFFGKDGVMTCILPQILAFLNNRKDWELRSSLCKHLPAVCTIVGRSATESFVVPCVETALIDDEEMVVVNALGCLTALVRMGLLTRAVLFGRNEVIASGQRRGILDKYSSLLLHPFEDIRYSMCLLFATCSKSIRFPDNEVLIAPILRIFLRHDIDQDHLLNAESMMQALLSPSKYFESFDSIDFHVESSSSSEQIKERLQEYRNMKRTRKSIENKMEGFSYLHDHRIKSNLKGAYSIRVPNQKFAELITQPLPVWYEKVREIASIEGQPESQFCALRTMSILSQVYASKIQNLPLQPQIMLKGDSMAVGLGFEDSLISNEISSDVELKSFLLEEESRLFCGATNGEWGSISSVDPISTEMSQIASKLQSLEAPVVPPRLGSLQDLEGRVYSSHDSFLKQGTSDSQRRSEWKPKVDSLICSTSPFEHQGPVTRLSISEDESFFVSGSHDGTCKVFEMRQIHDSNGNLKSTLTLNDGDSSSFKVNDLSIIENSHSVATANSDGCLRIWRIEVAMSRQSSLVSGSAASPFSRSSRVSGSKMIRRVEAKEGGISCISHFNTNSSSILMFTSKLGVHTWDLRCEKEPFAFENCPQYGFISSLTVGKDRNWFCTGSNTGHVALWDIRFQKCVQMWQHSSRSPINRLATSFASLSKDDQPSPHVVIGSGLNELSIFNLTAGICRQCFKVVDSSFAYIDQNSLPTQYTSLPSLEVVKMHSKWSRTLSYQSRLMENITRRIPPPQPTITTFTGRVGSADLNYLCTGDSLGFVRYWDFNSASKCFTVSGLRQSQQRPMHESLDWGSGKLTLCREMPLPDAKTLSMKGVQSGPMRSENRHKDAVLDMKRTEHSKRLFTSSRDGTIKVWK</sequence>
<feature type="repeat" description="WD" evidence="10">
    <location>
        <begin position="1184"/>
        <end position="1218"/>
    </location>
</feature>
<keyword evidence="2" id="KW-0723">Serine/threonine-protein kinase</keyword>
<accession>A0AAD3H577</accession>
<evidence type="ECO:0000256" key="6">
    <source>
        <dbReference type="ARBA" id="ARBA00022741"/>
    </source>
</evidence>
<name>A0AAD3H577_9STRA</name>
<feature type="repeat" description="HEAT" evidence="9">
    <location>
        <begin position="591"/>
        <end position="623"/>
    </location>
</feature>
<dbReference type="EMBL" id="BLLK01000045">
    <property type="protein sequence ID" value="GFH51062.1"/>
    <property type="molecule type" value="Genomic_DNA"/>
</dbReference>
<evidence type="ECO:0000259" key="13">
    <source>
        <dbReference type="PROSITE" id="PS50011"/>
    </source>
</evidence>
<evidence type="ECO:0000256" key="9">
    <source>
        <dbReference type="PROSITE-ProRule" id="PRU00103"/>
    </source>
</evidence>
<dbReference type="Proteomes" id="UP001054902">
    <property type="component" value="Unassembled WGS sequence"/>
</dbReference>
<evidence type="ECO:0000313" key="14">
    <source>
        <dbReference type="EMBL" id="GFH51062.1"/>
    </source>
</evidence>
<dbReference type="PROSITE" id="PS50077">
    <property type="entry name" value="HEAT_REPEAT"/>
    <property type="match status" value="1"/>
</dbReference>
<dbReference type="PANTHER" id="PTHR17583:SF0">
    <property type="entry name" value="PHOSPHOINOSITIDE 3-KINASE REGULATORY SUBUNIT 4"/>
    <property type="match status" value="1"/>
</dbReference>
<dbReference type="InterPro" id="IPR000719">
    <property type="entry name" value="Prot_kinase_dom"/>
</dbReference>
<keyword evidence="4" id="KW-0808">Transferase</keyword>
<dbReference type="GO" id="GO:0004674">
    <property type="term" value="F:protein serine/threonine kinase activity"/>
    <property type="evidence" value="ECO:0007669"/>
    <property type="project" value="UniProtKB-KW"/>
</dbReference>
<dbReference type="PANTHER" id="PTHR17583">
    <property type="entry name" value="PHOSPHOINOSITIDE 3-KINASE REGULATORY SUBUNIT 4"/>
    <property type="match status" value="1"/>
</dbReference>
<feature type="coiled-coil region" evidence="11">
    <location>
        <begin position="494"/>
        <end position="530"/>
    </location>
</feature>
<dbReference type="InterPro" id="IPR015943">
    <property type="entry name" value="WD40/YVTN_repeat-like_dom_sf"/>
</dbReference>
<evidence type="ECO:0000256" key="10">
    <source>
        <dbReference type="PROSITE-ProRule" id="PRU00221"/>
    </source>
</evidence>
<proteinExistence type="predicted"/>
<keyword evidence="11" id="KW-0175">Coiled coil</keyword>
<dbReference type="Pfam" id="PF00400">
    <property type="entry name" value="WD40"/>
    <property type="match status" value="2"/>
</dbReference>
<dbReference type="InterPro" id="IPR016024">
    <property type="entry name" value="ARM-type_fold"/>
</dbReference>
<dbReference type="InterPro" id="IPR001680">
    <property type="entry name" value="WD40_rpt"/>
</dbReference>
<dbReference type="Gene3D" id="1.10.510.10">
    <property type="entry name" value="Transferase(Phosphotransferase) domain 1"/>
    <property type="match status" value="1"/>
</dbReference>
<dbReference type="GO" id="GO:0005770">
    <property type="term" value="C:late endosome"/>
    <property type="evidence" value="ECO:0007669"/>
    <property type="project" value="TreeGrafter"/>
</dbReference>
<organism evidence="14 15">
    <name type="scientific">Chaetoceros tenuissimus</name>
    <dbReference type="NCBI Taxonomy" id="426638"/>
    <lineage>
        <taxon>Eukaryota</taxon>
        <taxon>Sar</taxon>
        <taxon>Stramenopiles</taxon>
        <taxon>Ochrophyta</taxon>
        <taxon>Bacillariophyta</taxon>
        <taxon>Coscinodiscophyceae</taxon>
        <taxon>Chaetocerotophycidae</taxon>
        <taxon>Chaetocerotales</taxon>
        <taxon>Chaetocerotaceae</taxon>
        <taxon>Chaetoceros</taxon>
    </lineage>
</organism>
<dbReference type="PROSITE" id="PS50082">
    <property type="entry name" value="WD_REPEATS_2"/>
    <property type="match status" value="2"/>
</dbReference>
<evidence type="ECO:0000256" key="12">
    <source>
        <dbReference type="SAM" id="MobiDB-lite"/>
    </source>
</evidence>
<keyword evidence="15" id="KW-1185">Reference proteome</keyword>
<dbReference type="InterPro" id="IPR045162">
    <property type="entry name" value="Vps15-like"/>
</dbReference>
<comment type="caution">
    <text evidence="14">The sequence shown here is derived from an EMBL/GenBank/DDBJ whole genome shotgun (WGS) entry which is preliminary data.</text>
</comment>
<dbReference type="SUPFAM" id="SSF50978">
    <property type="entry name" value="WD40 repeat-like"/>
    <property type="match status" value="1"/>
</dbReference>
<dbReference type="InterPro" id="IPR011009">
    <property type="entry name" value="Kinase-like_dom_sf"/>
</dbReference>
<feature type="region of interest" description="Disordered" evidence="12">
    <location>
        <begin position="235"/>
        <end position="260"/>
    </location>
</feature>
<dbReference type="SMART" id="SM00320">
    <property type="entry name" value="WD40"/>
    <property type="match status" value="4"/>
</dbReference>
<dbReference type="PROSITE" id="PS50011">
    <property type="entry name" value="PROTEIN_KINASE_DOM"/>
    <property type="match status" value="1"/>
</dbReference>
<evidence type="ECO:0000256" key="5">
    <source>
        <dbReference type="ARBA" id="ARBA00022737"/>
    </source>
</evidence>
<dbReference type="GO" id="GO:0016236">
    <property type="term" value="P:macroautophagy"/>
    <property type="evidence" value="ECO:0007669"/>
    <property type="project" value="InterPro"/>
</dbReference>
<keyword evidence="3 10" id="KW-0853">WD repeat</keyword>
<dbReference type="InterPro" id="IPR011989">
    <property type="entry name" value="ARM-like"/>
</dbReference>